<sequence>MGKALTIALERLQEIAKGFAAALPSIALSLVTFVIFYMIGKMTKSLVKRATERRSHMRGAGIAMGRIAQGLVLLVGTLIALSVALPTFKPGDVIELLGIGSVAIGFAFRDILQNFLAGILILLTHPYRIGDQIVTSNYEGTVEDIQTRATFIRTYDGRRVVIPNSNLFTEKVVVNTAFDERRIEYDIGIGYGDDVELAKRLMLEAMHETDGVLKEPAPDVLVMEFAPSSLTIRARWWISPPRRADALDARDAVLSTIKKKLKEHGVDTPFPTQQILFHDQTEETDGDRQRQREGWPVGMEPAPRPSGLARTIRETTLFRPKDENAAHPREPR</sequence>
<feature type="transmembrane region" description="Helical" evidence="8">
    <location>
        <begin position="60"/>
        <end position="85"/>
    </location>
</feature>
<comment type="subcellular location">
    <subcellularLocation>
        <location evidence="1">Cell membrane</location>
        <topology evidence="1">Multi-pass membrane protein</topology>
    </subcellularLocation>
</comment>
<name>A0ABS5U3U3_9BACT</name>
<evidence type="ECO:0000256" key="1">
    <source>
        <dbReference type="ARBA" id="ARBA00004651"/>
    </source>
</evidence>
<keyword evidence="3" id="KW-1003">Cell membrane</keyword>
<dbReference type="Gene3D" id="3.30.70.100">
    <property type="match status" value="1"/>
</dbReference>
<protein>
    <submittedName>
        <fullName evidence="11">Mechanosensitive ion channel family protein</fullName>
    </submittedName>
</protein>
<dbReference type="InterPro" id="IPR011014">
    <property type="entry name" value="MscS_channel_TM-2"/>
</dbReference>
<dbReference type="PANTHER" id="PTHR30221">
    <property type="entry name" value="SMALL-CONDUCTANCE MECHANOSENSITIVE CHANNEL"/>
    <property type="match status" value="1"/>
</dbReference>
<dbReference type="InterPro" id="IPR006685">
    <property type="entry name" value="MscS_channel_2nd"/>
</dbReference>
<feature type="transmembrane region" description="Helical" evidence="8">
    <location>
        <begin position="19"/>
        <end position="39"/>
    </location>
</feature>
<dbReference type="Proteomes" id="UP000784128">
    <property type="component" value="Unassembled WGS sequence"/>
</dbReference>
<dbReference type="Gene3D" id="2.30.30.60">
    <property type="match status" value="1"/>
</dbReference>
<keyword evidence="4 8" id="KW-0812">Transmembrane</keyword>
<evidence type="ECO:0000313" key="11">
    <source>
        <dbReference type="EMBL" id="MBT1070340.1"/>
    </source>
</evidence>
<dbReference type="Pfam" id="PF21082">
    <property type="entry name" value="MS_channel_3rd"/>
    <property type="match status" value="1"/>
</dbReference>
<dbReference type="InterPro" id="IPR023408">
    <property type="entry name" value="MscS_beta-dom_sf"/>
</dbReference>
<organism evidence="11 12">
    <name type="scientific">Pelotalea chapellei</name>
    <dbReference type="NCBI Taxonomy" id="44671"/>
    <lineage>
        <taxon>Bacteria</taxon>
        <taxon>Pseudomonadati</taxon>
        <taxon>Thermodesulfobacteriota</taxon>
        <taxon>Desulfuromonadia</taxon>
        <taxon>Geobacterales</taxon>
        <taxon>Geobacteraceae</taxon>
        <taxon>Pelotalea</taxon>
    </lineage>
</organism>
<keyword evidence="5 8" id="KW-1133">Transmembrane helix</keyword>
<dbReference type="SUPFAM" id="SSF50182">
    <property type="entry name" value="Sm-like ribonucleoproteins"/>
    <property type="match status" value="1"/>
</dbReference>
<evidence type="ECO:0000313" key="12">
    <source>
        <dbReference type="Proteomes" id="UP000784128"/>
    </source>
</evidence>
<dbReference type="RefSeq" id="WP_214296045.1">
    <property type="nucleotide sequence ID" value="NZ_JAHDYS010000001.1"/>
</dbReference>
<dbReference type="InterPro" id="IPR010920">
    <property type="entry name" value="LSM_dom_sf"/>
</dbReference>
<dbReference type="InterPro" id="IPR045275">
    <property type="entry name" value="MscS_archaea/bacteria_type"/>
</dbReference>
<feature type="region of interest" description="Disordered" evidence="7">
    <location>
        <begin position="270"/>
        <end position="332"/>
    </location>
</feature>
<dbReference type="InterPro" id="IPR049278">
    <property type="entry name" value="MS_channel_C"/>
</dbReference>
<feature type="compositionally biased region" description="Basic and acidic residues" evidence="7">
    <location>
        <begin position="319"/>
        <end position="332"/>
    </location>
</feature>
<feature type="domain" description="Mechanosensitive ion channel MscS C-terminal" evidence="10">
    <location>
        <begin position="183"/>
        <end position="267"/>
    </location>
</feature>
<evidence type="ECO:0000256" key="8">
    <source>
        <dbReference type="SAM" id="Phobius"/>
    </source>
</evidence>
<evidence type="ECO:0000256" key="3">
    <source>
        <dbReference type="ARBA" id="ARBA00022475"/>
    </source>
</evidence>
<dbReference type="InterPro" id="IPR011066">
    <property type="entry name" value="MscS_channel_C_sf"/>
</dbReference>
<evidence type="ECO:0000259" key="9">
    <source>
        <dbReference type="Pfam" id="PF00924"/>
    </source>
</evidence>
<feature type="domain" description="Mechanosensitive ion channel MscS" evidence="9">
    <location>
        <begin position="110"/>
        <end position="173"/>
    </location>
</feature>
<evidence type="ECO:0000256" key="2">
    <source>
        <dbReference type="ARBA" id="ARBA00008017"/>
    </source>
</evidence>
<dbReference type="PANTHER" id="PTHR30221:SF1">
    <property type="entry name" value="SMALL-CONDUCTANCE MECHANOSENSITIVE CHANNEL"/>
    <property type="match status" value="1"/>
</dbReference>
<proteinExistence type="inferred from homology"/>
<evidence type="ECO:0000256" key="6">
    <source>
        <dbReference type="ARBA" id="ARBA00023136"/>
    </source>
</evidence>
<comment type="caution">
    <text evidence="11">The sequence shown here is derived from an EMBL/GenBank/DDBJ whole genome shotgun (WGS) entry which is preliminary data.</text>
</comment>
<evidence type="ECO:0000256" key="4">
    <source>
        <dbReference type="ARBA" id="ARBA00022692"/>
    </source>
</evidence>
<gene>
    <name evidence="11" type="ORF">KJB30_00940</name>
</gene>
<dbReference type="SUPFAM" id="SSF82689">
    <property type="entry name" value="Mechanosensitive channel protein MscS (YggB), C-terminal domain"/>
    <property type="match status" value="1"/>
</dbReference>
<dbReference type="SUPFAM" id="SSF82861">
    <property type="entry name" value="Mechanosensitive channel protein MscS (YggB), transmembrane region"/>
    <property type="match status" value="1"/>
</dbReference>
<dbReference type="InterPro" id="IPR006686">
    <property type="entry name" value="MscS_channel_CS"/>
</dbReference>
<evidence type="ECO:0000256" key="7">
    <source>
        <dbReference type="SAM" id="MobiDB-lite"/>
    </source>
</evidence>
<keyword evidence="12" id="KW-1185">Reference proteome</keyword>
<dbReference type="EMBL" id="JAHDYS010000001">
    <property type="protein sequence ID" value="MBT1070340.1"/>
    <property type="molecule type" value="Genomic_DNA"/>
</dbReference>
<dbReference type="PROSITE" id="PS01246">
    <property type="entry name" value="UPF0003"/>
    <property type="match status" value="1"/>
</dbReference>
<dbReference type="Gene3D" id="1.10.287.1260">
    <property type="match status" value="1"/>
</dbReference>
<keyword evidence="6 8" id="KW-0472">Membrane</keyword>
<evidence type="ECO:0000259" key="10">
    <source>
        <dbReference type="Pfam" id="PF21082"/>
    </source>
</evidence>
<dbReference type="Pfam" id="PF00924">
    <property type="entry name" value="MS_channel_2nd"/>
    <property type="match status" value="1"/>
</dbReference>
<accession>A0ABS5U3U3</accession>
<evidence type="ECO:0000256" key="5">
    <source>
        <dbReference type="ARBA" id="ARBA00022989"/>
    </source>
</evidence>
<reference evidence="11 12" key="1">
    <citation type="submission" date="2021-05" db="EMBL/GenBank/DDBJ databases">
        <title>The draft genome of Geobacter chapellei DSM 13688.</title>
        <authorList>
            <person name="Xu Z."/>
            <person name="Masuda Y."/>
            <person name="Itoh H."/>
            <person name="Senoo K."/>
        </authorList>
    </citation>
    <scope>NUCLEOTIDE SEQUENCE [LARGE SCALE GENOMIC DNA]</scope>
    <source>
        <strain evidence="11 12">DSM 13688</strain>
    </source>
</reference>
<comment type="similarity">
    <text evidence="2">Belongs to the MscS (TC 1.A.23) family.</text>
</comment>